<evidence type="ECO:0000256" key="1">
    <source>
        <dbReference type="ARBA" id="ARBA00004141"/>
    </source>
</evidence>
<comment type="caution">
    <text evidence="14">The sequence shown here is derived from an EMBL/GenBank/DDBJ whole genome shotgun (WGS) entry which is preliminary data.</text>
</comment>
<dbReference type="AlphaFoldDB" id="A0A7K1T032"/>
<evidence type="ECO:0000313" key="14">
    <source>
        <dbReference type="EMBL" id="MVN22878.1"/>
    </source>
</evidence>
<evidence type="ECO:0000256" key="13">
    <source>
        <dbReference type="SAM" id="Phobius"/>
    </source>
</evidence>
<feature type="transmembrane region" description="Helical" evidence="13">
    <location>
        <begin position="124"/>
        <end position="145"/>
    </location>
</feature>
<evidence type="ECO:0000256" key="11">
    <source>
        <dbReference type="ARBA" id="ARBA00023303"/>
    </source>
</evidence>
<evidence type="ECO:0000256" key="5">
    <source>
        <dbReference type="ARBA" id="ARBA00022692"/>
    </source>
</evidence>
<dbReference type="PANTHER" id="PTHR31462:SF5">
    <property type="entry name" value="ENDOSOMAL_LYSOSOMAL PROTON CHANNEL TMEM175"/>
    <property type="match status" value="1"/>
</dbReference>
<feature type="transmembrane region" description="Helical" evidence="13">
    <location>
        <begin position="173"/>
        <end position="201"/>
    </location>
</feature>
<feature type="transmembrane region" description="Helical" evidence="13">
    <location>
        <begin position="87"/>
        <end position="104"/>
    </location>
</feature>
<evidence type="ECO:0000256" key="7">
    <source>
        <dbReference type="ARBA" id="ARBA00022958"/>
    </source>
</evidence>
<name>A0A7K1T032_9SPHI</name>
<dbReference type="GO" id="GO:0005267">
    <property type="term" value="F:potassium channel activity"/>
    <property type="evidence" value="ECO:0007669"/>
    <property type="project" value="UniProtKB-KW"/>
</dbReference>
<keyword evidence="10 13" id="KW-0472">Membrane</keyword>
<comment type="catalytic activity">
    <reaction evidence="12">
        <text>K(+)(in) = K(+)(out)</text>
        <dbReference type="Rhea" id="RHEA:29463"/>
        <dbReference type="ChEBI" id="CHEBI:29103"/>
    </reaction>
</comment>
<reference evidence="14 15" key="1">
    <citation type="submission" date="2019-12" db="EMBL/GenBank/DDBJ databases">
        <title>Mucilaginibacter sp. HMF7410 genome sequencing and assembly.</title>
        <authorList>
            <person name="Kang H."/>
            <person name="Cha I."/>
            <person name="Kim H."/>
            <person name="Joh K."/>
        </authorList>
    </citation>
    <scope>NUCLEOTIDE SEQUENCE [LARGE SCALE GENOMIC DNA]</scope>
    <source>
        <strain evidence="14 15">HMF7410</strain>
    </source>
</reference>
<accession>A0A7K1T032</accession>
<evidence type="ECO:0000256" key="9">
    <source>
        <dbReference type="ARBA" id="ARBA00023065"/>
    </source>
</evidence>
<dbReference type="RefSeq" id="WP_157568566.1">
    <property type="nucleotide sequence ID" value="NZ_WPIK01000015.1"/>
</dbReference>
<keyword evidence="8 13" id="KW-1133">Transmembrane helix</keyword>
<keyword evidence="11" id="KW-0407">Ion channel</keyword>
<keyword evidence="3" id="KW-0813">Transport</keyword>
<feature type="transmembrane region" description="Helical" evidence="13">
    <location>
        <begin position="49"/>
        <end position="75"/>
    </location>
</feature>
<evidence type="ECO:0000313" key="15">
    <source>
        <dbReference type="Proteomes" id="UP000462014"/>
    </source>
</evidence>
<keyword evidence="6" id="KW-0631">Potassium channel</keyword>
<keyword evidence="7" id="KW-0630">Potassium</keyword>
<evidence type="ECO:0000256" key="4">
    <source>
        <dbReference type="ARBA" id="ARBA00022538"/>
    </source>
</evidence>
<organism evidence="14 15">
    <name type="scientific">Mucilaginibacter arboris</name>
    <dbReference type="NCBI Taxonomy" id="2682090"/>
    <lineage>
        <taxon>Bacteria</taxon>
        <taxon>Pseudomonadati</taxon>
        <taxon>Bacteroidota</taxon>
        <taxon>Sphingobacteriia</taxon>
        <taxon>Sphingobacteriales</taxon>
        <taxon>Sphingobacteriaceae</taxon>
        <taxon>Mucilaginibacter</taxon>
    </lineage>
</organism>
<comment type="subcellular location">
    <subcellularLocation>
        <location evidence="1">Membrane</location>
        <topology evidence="1">Multi-pass membrane protein</topology>
    </subcellularLocation>
</comment>
<dbReference type="EMBL" id="WPIK01000015">
    <property type="protein sequence ID" value="MVN22878.1"/>
    <property type="molecule type" value="Genomic_DNA"/>
</dbReference>
<evidence type="ECO:0000256" key="2">
    <source>
        <dbReference type="ARBA" id="ARBA00006920"/>
    </source>
</evidence>
<dbReference type="Proteomes" id="UP000462014">
    <property type="component" value="Unassembled WGS sequence"/>
</dbReference>
<evidence type="ECO:0000256" key="8">
    <source>
        <dbReference type="ARBA" id="ARBA00022989"/>
    </source>
</evidence>
<keyword evidence="4" id="KW-0633">Potassium transport</keyword>
<proteinExistence type="inferred from homology"/>
<dbReference type="GO" id="GO:0015252">
    <property type="term" value="F:proton channel activity"/>
    <property type="evidence" value="ECO:0007669"/>
    <property type="project" value="InterPro"/>
</dbReference>
<gene>
    <name evidence="14" type="ORF">GO621_15235</name>
</gene>
<protein>
    <submittedName>
        <fullName evidence="14">DUF1211 domain-containing protein</fullName>
    </submittedName>
</protein>
<evidence type="ECO:0000256" key="6">
    <source>
        <dbReference type="ARBA" id="ARBA00022826"/>
    </source>
</evidence>
<evidence type="ECO:0000256" key="12">
    <source>
        <dbReference type="ARBA" id="ARBA00034430"/>
    </source>
</evidence>
<dbReference type="GO" id="GO:0016020">
    <property type="term" value="C:membrane"/>
    <property type="evidence" value="ECO:0007669"/>
    <property type="project" value="UniProtKB-SubCell"/>
</dbReference>
<keyword evidence="5 13" id="KW-0812">Transmembrane</keyword>
<evidence type="ECO:0000256" key="3">
    <source>
        <dbReference type="ARBA" id="ARBA00022448"/>
    </source>
</evidence>
<evidence type="ECO:0000256" key="10">
    <source>
        <dbReference type="ARBA" id="ARBA00023136"/>
    </source>
</evidence>
<keyword evidence="9" id="KW-0406">Ion transport</keyword>
<feature type="transmembrane region" description="Helical" evidence="13">
    <location>
        <begin position="12"/>
        <end position="29"/>
    </location>
</feature>
<comment type="similarity">
    <text evidence="2">Belongs to the TMEM175 family.</text>
</comment>
<sequence>MEKDTARIETFSDGIFAVVITLLSIELGIDVSAIETHHPLLTTSNSELLVYLLGSWTKVFAYVNSFAVVLLMWMAHHQIFKLLRTTNNKLIIINGLLLLIIAFVPFPTRTVGEFLLTNAQKVAILFYTGYCLLVTLTSILFMHAVKSSNGILLLKNISEETVKSISQGLYVGTLLNAIVFMISFFAPIAALILNFCMWIFWALTSSVSKIKNTVADK</sequence>
<keyword evidence="15" id="KW-1185">Reference proteome</keyword>
<dbReference type="PANTHER" id="PTHR31462">
    <property type="entry name" value="ENDOSOMAL/LYSOSOMAL POTASSIUM CHANNEL TMEM175"/>
    <property type="match status" value="1"/>
</dbReference>
<dbReference type="InterPro" id="IPR010617">
    <property type="entry name" value="TMEM175-like"/>
</dbReference>
<dbReference type="Pfam" id="PF06736">
    <property type="entry name" value="TMEM175"/>
    <property type="match status" value="1"/>
</dbReference>